<reference evidence="8" key="1">
    <citation type="submission" date="2021-12" db="EMBL/GenBank/DDBJ databases">
        <authorList>
            <person name="King R."/>
        </authorList>
    </citation>
    <scope>NUCLEOTIDE SEQUENCE</scope>
</reference>
<dbReference type="Gene3D" id="3.40.50.1360">
    <property type="match status" value="1"/>
</dbReference>
<comment type="catalytic activity">
    <reaction evidence="1 6">
        <text>6-phospho-D-glucono-1,5-lactone + H2O = 6-phospho-D-gluconate + H(+)</text>
        <dbReference type="Rhea" id="RHEA:12556"/>
        <dbReference type="ChEBI" id="CHEBI:15377"/>
        <dbReference type="ChEBI" id="CHEBI:15378"/>
        <dbReference type="ChEBI" id="CHEBI:57955"/>
        <dbReference type="ChEBI" id="CHEBI:58759"/>
        <dbReference type="EC" id="3.1.1.31"/>
    </reaction>
</comment>
<dbReference type="EC" id="3.1.1.31" evidence="4 6"/>
<evidence type="ECO:0000259" key="7">
    <source>
        <dbReference type="Pfam" id="PF01182"/>
    </source>
</evidence>
<evidence type="ECO:0000256" key="3">
    <source>
        <dbReference type="ARBA" id="ARBA00010662"/>
    </source>
</evidence>
<comment type="similarity">
    <text evidence="3 6">Belongs to the glucosamine/galactosamine-6-phosphate isomerase family. 6-phosphogluconolactonase subfamily.</text>
</comment>
<dbReference type="InterPro" id="IPR005900">
    <property type="entry name" value="6-phosphogluconolactonase_DevB"/>
</dbReference>
<gene>
    <name evidence="8" type="ORF">BEMITA_LOCUS2889</name>
</gene>
<organism evidence="8 9">
    <name type="scientific">Bemisia tabaci</name>
    <name type="common">Sweetpotato whitefly</name>
    <name type="synonym">Aleurodes tabaci</name>
    <dbReference type="NCBI Taxonomy" id="7038"/>
    <lineage>
        <taxon>Eukaryota</taxon>
        <taxon>Metazoa</taxon>
        <taxon>Ecdysozoa</taxon>
        <taxon>Arthropoda</taxon>
        <taxon>Hexapoda</taxon>
        <taxon>Insecta</taxon>
        <taxon>Pterygota</taxon>
        <taxon>Neoptera</taxon>
        <taxon>Paraneoptera</taxon>
        <taxon>Hemiptera</taxon>
        <taxon>Sternorrhyncha</taxon>
        <taxon>Aleyrodoidea</taxon>
        <taxon>Aleyrodidae</taxon>
        <taxon>Aleyrodinae</taxon>
        <taxon>Bemisia</taxon>
    </lineage>
</organism>
<name>A0A9P0F0B8_BEMTA</name>
<dbReference type="InterPro" id="IPR006148">
    <property type="entry name" value="Glc/Gal-6P_isomerase"/>
</dbReference>
<keyword evidence="5 6" id="KW-0378">Hydrolase</keyword>
<dbReference type="InterPro" id="IPR039104">
    <property type="entry name" value="6PGL"/>
</dbReference>
<comment type="function">
    <text evidence="6">Hydrolysis of 6-phosphogluconolactone to 6-phosphogluconate.</text>
</comment>
<keyword evidence="9" id="KW-1185">Reference proteome</keyword>
<evidence type="ECO:0000256" key="5">
    <source>
        <dbReference type="ARBA" id="ARBA00022801"/>
    </source>
</evidence>
<comment type="pathway">
    <text evidence="2 6">Carbohydrate degradation; pentose phosphate pathway; D-ribulose 5-phosphate from D-glucose 6-phosphate (oxidative stage): step 2/3.</text>
</comment>
<dbReference type="EMBL" id="OU963871">
    <property type="protein sequence ID" value="CAH0383438.1"/>
    <property type="molecule type" value="Genomic_DNA"/>
</dbReference>
<proteinExistence type="inferred from homology"/>
<feature type="domain" description="Glucosamine/galactosamine-6-phosphate isomerase" evidence="7">
    <location>
        <begin position="12"/>
        <end position="228"/>
    </location>
</feature>
<evidence type="ECO:0000256" key="2">
    <source>
        <dbReference type="ARBA" id="ARBA00004961"/>
    </source>
</evidence>
<dbReference type="NCBIfam" id="TIGR01198">
    <property type="entry name" value="pgl"/>
    <property type="match status" value="1"/>
</dbReference>
<dbReference type="SUPFAM" id="SSF100950">
    <property type="entry name" value="NagB/RpiA/CoA transferase-like"/>
    <property type="match status" value="1"/>
</dbReference>
<evidence type="ECO:0000256" key="6">
    <source>
        <dbReference type="RuleBase" id="RU365095"/>
    </source>
</evidence>
<dbReference type="CDD" id="cd01400">
    <property type="entry name" value="6PGL"/>
    <property type="match status" value="1"/>
</dbReference>
<sequence>MASNKRIEVHKTEDALIKRLCEYIENISKKAIEERSAFTIGVSGGSLIGALAKGLPGVKTEWSKWKIYFCDERIVPFDDTESTYGAYKKALDGVVPIKDDQYRKIDPKLSAEEAAKDYIGKLKADFGNVQLPRFDLLLLGMGPDGHTCSLFPGHPLLQETSVWVAPITDSPKPPPSRVTLTFPVINNAATSIFTIWGAGKADMIKRVLADKEDLPVNQVSPKNGLVHWLLDDAAATKLNGL</sequence>
<dbReference type="FunFam" id="3.40.50.1360:FF:000005">
    <property type="entry name" value="6-phosphogluconolactonase"/>
    <property type="match status" value="1"/>
</dbReference>
<dbReference type="GO" id="GO:0017057">
    <property type="term" value="F:6-phosphogluconolactonase activity"/>
    <property type="evidence" value="ECO:0007669"/>
    <property type="project" value="UniProtKB-UniRule"/>
</dbReference>
<dbReference type="KEGG" id="btab:109044621"/>
<dbReference type="Pfam" id="PF01182">
    <property type="entry name" value="Glucosamine_iso"/>
    <property type="match status" value="1"/>
</dbReference>
<evidence type="ECO:0000313" key="8">
    <source>
        <dbReference type="EMBL" id="CAH0383438.1"/>
    </source>
</evidence>
<dbReference type="PANTHER" id="PTHR11054:SF0">
    <property type="entry name" value="6-PHOSPHOGLUCONOLACTONASE"/>
    <property type="match status" value="1"/>
</dbReference>
<accession>A0A9P0F0B8</accession>
<dbReference type="Proteomes" id="UP001152759">
    <property type="component" value="Chromosome 10"/>
</dbReference>
<dbReference type="InterPro" id="IPR037171">
    <property type="entry name" value="NagB/RpiA_transferase-like"/>
</dbReference>
<dbReference type="AlphaFoldDB" id="A0A9P0F0B8"/>
<evidence type="ECO:0000313" key="9">
    <source>
        <dbReference type="Proteomes" id="UP001152759"/>
    </source>
</evidence>
<dbReference type="GO" id="GO:0005975">
    <property type="term" value="P:carbohydrate metabolic process"/>
    <property type="evidence" value="ECO:0007669"/>
    <property type="project" value="UniProtKB-UniRule"/>
</dbReference>
<evidence type="ECO:0000256" key="4">
    <source>
        <dbReference type="ARBA" id="ARBA00013198"/>
    </source>
</evidence>
<evidence type="ECO:0000256" key="1">
    <source>
        <dbReference type="ARBA" id="ARBA00000832"/>
    </source>
</evidence>
<dbReference type="GO" id="GO:0006098">
    <property type="term" value="P:pentose-phosphate shunt"/>
    <property type="evidence" value="ECO:0007669"/>
    <property type="project" value="InterPro"/>
</dbReference>
<protein>
    <recommendedName>
        <fullName evidence="4 6">6-phosphogluconolactonase</fullName>
        <shortName evidence="6">6PGL</shortName>
        <ecNumber evidence="4 6">3.1.1.31</ecNumber>
    </recommendedName>
</protein>
<dbReference type="PANTHER" id="PTHR11054">
    <property type="entry name" value="6-PHOSPHOGLUCONOLACTONASE"/>
    <property type="match status" value="1"/>
</dbReference>